<organism evidence="2 3">
    <name type="scientific">Polarella glacialis</name>
    <name type="common">Dinoflagellate</name>
    <dbReference type="NCBI Taxonomy" id="89957"/>
    <lineage>
        <taxon>Eukaryota</taxon>
        <taxon>Sar</taxon>
        <taxon>Alveolata</taxon>
        <taxon>Dinophyceae</taxon>
        <taxon>Suessiales</taxon>
        <taxon>Suessiaceae</taxon>
        <taxon>Polarella</taxon>
    </lineage>
</organism>
<name>A0A813LVB1_POLGL</name>
<proteinExistence type="predicted"/>
<dbReference type="AlphaFoldDB" id="A0A813LVB1"/>
<protein>
    <submittedName>
        <fullName evidence="2">Uncharacterized protein</fullName>
    </submittedName>
</protein>
<dbReference type="EMBL" id="CAJNNW010036394">
    <property type="protein sequence ID" value="CAE8733921.1"/>
    <property type="molecule type" value="Genomic_DNA"/>
</dbReference>
<dbReference type="Proteomes" id="UP000626109">
    <property type="component" value="Unassembled WGS sequence"/>
</dbReference>
<sequence>MSARRSFPLRRGSFAVIGSFATKVLLDGAACSSLALLRRGAATWRPRPNLAMGRWTAKGGPQQSSSVAVEAVGPPRRPGTVSAERTADEVAKEAEVLLQTCSLSDEQQRAWETVSAAVADATPPPEETKKGPPPPEVLAAMQSARKAQDAFVAGLPPAQKEEVLQLLELKKRGRKLRSKEEVIILKVEHLADAQVSRQAESESAAVKEKKKEVMARAFWLYQQDRQKQEVTNYVESTEWKRIRAIGGDNPMLRGYLERAGWDASWPLPEPEGRLLRREGQEAALARYAPRKAK</sequence>
<evidence type="ECO:0000313" key="3">
    <source>
        <dbReference type="Proteomes" id="UP000626109"/>
    </source>
</evidence>
<gene>
    <name evidence="2" type="ORF">PGLA2088_LOCUS47060</name>
</gene>
<reference evidence="2" key="1">
    <citation type="submission" date="2021-02" db="EMBL/GenBank/DDBJ databases">
        <authorList>
            <person name="Dougan E. K."/>
            <person name="Rhodes N."/>
            <person name="Thang M."/>
            <person name="Chan C."/>
        </authorList>
    </citation>
    <scope>NUCLEOTIDE SEQUENCE</scope>
</reference>
<feature type="region of interest" description="Disordered" evidence="1">
    <location>
        <begin position="57"/>
        <end position="82"/>
    </location>
</feature>
<accession>A0A813LVB1</accession>
<comment type="caution">
    <text evidence="2">The sequence shown here is derived from an EMBL/GenBank/DDBJ whole genome shotgun (WGS) entry which is preliminary data.</text>
</comment>
<evidence type="ECO:0000256" key="1">
    <source>
        <dbReference type="SAM" id="MobiDB-lite"/>
    </source>
</evidence>
<evidence type="ECO:0000313" key="2">
    <source>
        <dbReference type="EMBL" id="CAE8733921.1"/>
    </source>
</evidence>